<protein>
    <submittedName>
        <fullName evidence="3">Uncharacterized protein</fullName>
    </submittedName>
</protein>
<proteinExistence type="predicted"/>
<name>A0AAF3EHB8_9BILA</name>
<evidence type="ECO:0000313" key="3">
    <source>
        <dbReference type="WBParaSite" id="MBELARI_LOCUS1340"/>
    </source>
</evidence>
<feature type="signal peptide" evidence="1">
    <location>
        <begin position="1"/>
        <end position="20"/>
    </location>
</feature>
<sequence length="132" mass="14256">MFSAVLILFILIVAESGIQSMPTVQVPDLDFAKAFCGSVATAAEGELTPLWVCKTSEMDQTIAGICGNVTESFGDCNKGASIAKCTATEYEKRCNLTNAPQLLSKYTQMFAETKIPEFTQCSDVIIKALLEE</sequence>
<organism evidence="2 3">
    <name type="scientific">Mesorhabditis belari</name>
    <dbReference type="NCBI Taxonomy" id="2138241"/>
    <lineage>
        <taxon>Eukaryota</taxon>
        <taxon>Metazoa</taxon>
        <taxon>Ecdysozoa</taxon>
        <taxon>Nematoda</taxon>
        <taxon>Chromadorea</taxon>
        <taxon>Rhabditida</taxon>
        <taxon>Rhabditina</taxon>
        <taxon>Rhabditomorpha</taxon>
        <taxon>Rhabditoidea</taxon>
        <taxon>Rhabditidae</taxon>
        <taxon>Mesorhabditinae</taxon>
        <taxon>Mesorhabditis</taxon>
    </lineage>
</organism>
<accession>A0AAF3EHB8</accession>
<keyword evidence="2" id="KW-1185">Reference proteome</keyword>
<dbReference type="WBParaSite" id="MBELARI_LOCUS1340">
    <property type="protein sequence ID" value="MBELARI_LOCUS1340"/>
    <property type="gene ID" value="MBELARI_LOCUS1340"/>
</dbReference>
<reference evidence="3" key="1">
    <citation type="submission" date="2024-02" db="UniProtKB">
        <authorList>
            <consortium name="WormBaseParasite"/>
        </authorList>
    </citation>
    <scope>IDENTIFICATION</scope>
</reference>
<keyword evidence="1" id="KW-0732">Signal</keyword>
<evidence type="ECO:0000256" key="1">
    <source>
        <dbReference type="SAM" id="SignalP"/>
    </source>
</evidence>
<dbReference type="AlphaFoldDB" id="A0AAF3EHB8"/>
<dbReference type="Proteomes" id="UP000887575">
    <property type="component" value="Unassembled WGS sequence"/>
</dbReference>
<evidence type="ECO:0000313" key="2">
    <source>
        <dbReference type="Proteomes" id="UP000887575"/>
    </source>
</evidence>
<feature type="chain" id="PRO_5042095157" evidence="1">
    <location>
        <begin position="21"/>
        <end position="132"/>
    </location>
</feature>